<feature type="region of interest" description="Disordered" evidence="10">
    <location>
        <begin position="1"/>
        <end position="66"/>
    </location>
</feature>
<comment type="subcellular location">
    <subcellularLocation>
        <location evidence="2">Nucleus</location>
    </subcellularLocation>
</comment>
<evidence type="ECO:0000256" key="4">
    <source>
        <dbReference type="ARBA" id="ARBA00022485"/>
    </source>
</evidence>
<keyword evidence="5" id="KW-0479">Metal-binding</keyword>
<dbReference type="InterPro" id="IPR011257">
    <property type="entry name" value="DNA_glycosylase"/>
</dbReference>
<name>A0A5P1FFE4_ASPOF</name>
<dbReference type="Gene3D" id="1.10.1670.10">
    <property type="entry name" value="Helix-hairpin-Helix base-excision DNA repair enzymes (C-terminal)"/>
    <property type="match status" value="1"/>
</dbReference>
<evidence type="ECO:0000256" key="1">
    <source>
        <dbReference type="ARBA" id="ARBA00001966"/>
    </source>
</evidence>
<dbReference type="OrthoDB" id="5607at2759"/>
<dbReference type="PANTHER" id="PTHR46213:SF4">
    <property type="entry name" value="OS02G0496500 PROTEIN"/>
    <property type="match status" value="1"/>
</dbReference>
<keyword evidence="7" id="KW-0411">Iron-sulfur</keyword>
<dbReference type="GO" id="GO:0019104">
    <property type="term" value="F:DNA N-glycosylase activity"/>
    <property type="evidence" value="ECO:0007669"/>
    <property type="project" value="InterPro"/>
</dbReference>
<dbReference type="SUPFAM" id="SSF48150">
    <property type="entry name" value="DNA-glycosylase"/>
    <property type="match status" value="1"/>
</dbReference>
<keyword evidence="13" id="KW-1185">Reference proteome</keyword>
<evidence type="ECO:0000256" key="6">
    <source>
        <dbReference type="ARBA" id="ARBA00023004"/>
    </source>
</evidence>
<keyword evidence="4" id="KW-0004">4Fe-4S</keyword>
<dbReference type="GO" id="GO:0141166">
    <property type="term" value="P:chromosomal 5-methylcytosine DNA demethylation pathway"/>
    <property type="evidence" value="ECO:0007669"/>
    <property type="project" value="InterPro"/>
</dbReference>
<dbReference type="GO" id="GO:0046872">
    <property type="term" value="F:metal ion binding"/>
    <property type="evidence" value="ECO:0007669"/>
    <property type="project" value="UniProtKB-KW"/>
</dbReference>
<dbReference type="InterPro" id="IPR023170">
    <property type="entry name" value="HhH_base_excis_C"/>
</dbReference>
<evidence type="ECO:0000259" key="11">
    <source>
        <dbReference type="SMART" id="SM00478"/>
    </source>
</evidence>
<evidence type="ECO:0000256" key="8">
    <source>
        <dbReference type="ARBA" id="ARBA00023125"/>
    </source>
</evidence>
<keyword evidence="8" id="KW-0238">DNA-binding</keyword>
<dbReference type="CDD" id="cd00056">
    <property type="entry name" value="ENDO3c"/>
    <property type="match status" value="1"/>
</dbReference>
<dbReference type="EMBL" id="CM007382">
    <property type="protein sequence ID" value="ONK77095.1"/>
    <property type="molecule type" value="Genomic_DNA"/>
</dbReference>
<dbReference type="Proteomes" id="UP000243459">
    <property type="component" value="Chromosome 2"/>
</dbReference>
<feature type="region of interest" description="Disordered" evidence="10">
    <location>
        <begin position="1282"/>
        <end position="1315"/>
    </location>
</feature>
<evidence type="ECO:0000256" key="2">
    <source>
        <dbReference type="ARBA" id="ARBA00004123"/>
    </source>
</evidence>
<accession>A0A5P1FFE4</accession>
<comment type="similarity">
    <text evidence="3">Belongs to the DNA glycosylase family. DEMETER subfamily.</text>
</comment>
<dbReference type="InterPro" id="IPR003651">
    <property type="entry name" value="Endonuclease3_FeS-loop_motif"/>
</dbReference>
<comment type="cofactor">
    <cofactor evidence="1">
        <name>[4Fe-4S] cluster</name>
        <dbReference type="ChEBI" id="CHEBI:49883"/>
    </cofactor>
</comment>
<feature type="compositionally biased region" description="Basic residues" evidence="10">
    <location>
        <begin position="21"/>
        <end position="35"/>
    </location>
</feature>
<dbReference type="InterPro" id="IPR028924">
    <property type="entry name" value="Perm-CXXC"/>
</dbReference>
<dbReference type="Gramene" id="ONK77095">
    <property type="protein sequence ID" value="ONK77095"/>
    <property type="gene ID" value="A4U43_C02F3050"/>
</dbReference>
<reference evidence="13" key="1">
    <citation type="journal article" date="2017" name="Nat. Commun.">
        <title>The asparagus genome sheds light on the origin and evolution of a young Y chromosome.</title>
        <authorList>
            <person name="Harkess A."/>
            <person name="Zhou J."/>
            <person name="Xu C."/>
            <person name="Bowers J.E."/>
            <person name="Van der Hulst R."/>
            <person name="Ayyampalayam S."/>
            <person name="Mercati F."/>
            <person name="Riccardi P."/>
            <person name="McKain M.R."/>
            <person name="Kakrana A."/>
            <person name="Tang H."/>
            <person name="Ray J."/>
            <person name="Groenendijk J."/>
            <person name="Arikit S."/>
            <person name="Mathioni S.M."/>
            <person name="Nakano M."/>
            <person name="Shan H."/>
            <person name="Telgmann-Rauber A."/>
            <person name="Kanno A."/>
            <person name="Yue Z."/>
            <person name="Chen H."/>
            <person name="Li W."/>
            <person name="Chen Y."/>
            <person name="Xu X."/>
            <person name="Zhang Y."/>
            <person name="Luo S."/>
            <person name="Chen H."/>
            <person name="Gao J."/>
            <person name="Mao Z."/>
            <person name="Pires J.C."/>
            <person name="Luo M."/>
            <person name="Kudrna D."/>
            <person name="Wing R.A."/>
            <person name="Meyers B.C."/>
            <person name="Yi K."/>
            <person name="Kong H."/>
            <person name="Lavrijsen P."/>
            <person name="Sunseri F."/>
            <person name="Falavigna A."/>
            <person name="Ye Y."/>
            <person name="Leebens-Mack J.H."/>
            <person name="Chen G."/>
        </authorList>
    </citation>
    <scope>NUCLEOTIDE SEQUENCE [LARGE SCALE GENOMIC DNA]</scope>
    <source>
        <strain evidence="13">cv. DH0086</strain>
    </source>
</reference>
<evidence type="ECO:0000256" key="10">
    <source>
        <dbReference type="SAM" id="MobiDB-lite"/>
    </source>
</evidence>
<dbReference type="GO" id="GO:0005634">
    <property type="term" value="C:nucleus"/>
    <property type="evidence" value="ECO:0007669"/>
    <property type="project" value="UniProtKB-SubCell"/>
</dbReference>
<dbReference type="GO" id="GO:0003677">
    <property type="term" value="F:DNA binding"/>
    <property type="evidence" value="ECO:0007669"/>
    <property type="project" value="UniProtKB-KW"/>
</dbReference>
<evidence type="ECO:0000256" key="5">
    <source>
        <dbReference type="ARBA" id="ARBA00022723"/>
    </source>
</evidence>
<dbReference type="InterPro" id="IPR003265">
    <property type="entry name" value="HhH-GPD_domain"/>
</dbReference>
<dbReference type="GO" id="GO:0051747">
    <property type="term" value="F:cytosine C-5 DNA demethylase activity"/>
    <property type="evidence" value="ECO:0007669"/>
    <property type="project" value="UniProtKB-ARBA"/>
</dbReference>
<evidence type="ECO:0000313" key="12">
    <source>
        <dbReference type="EMBL" id="ONK77095.1"/>
    </source>
</evidence>
<dbReference type="SMART" id="SM00525">
    <property type="entry name" value="FES"/>
    <property type="match status" value="1"/>
</dbReference>
<feature type="compositionally biased region" description="Basic and acidic residues" evidence="10">
    <location>
        <begin position="717"/>
        <end position="728"/>
    </location>
</feature>
<feature type="domain" description="HhH-GPD" evidence="11">
    <location>
        <begin position="766"/>
        <end position="928"/>
    </location>
</feature>
<dbReference type="GO" id="GO:0006284">
    <property type="term" value="P:base-excision repair"/>
    <property type="evidence" value="ECO:0007669"/>
    <property type="project" value="InterPro"/>
</dbReference>
<evidence type="ECO:0000256" key="7">
    <source>
        <dbReference type="ARBA" id="ARBA00023014"/>
    </source>
</evidence>
<feature type="region of interest" description="Disordered" evidence="10">
    <location>
        <begin position="693"/>
        <end position="742"/>
    </location>
</feature>
<feature type="compositionally biased region" description="Basic and acidic residues" evidence="10">
    <location>
        <begin position="693"/>
        <end position="702"/>
    </location>
</feature>
<dbReference type="Pfam" id="PF15629">
    <property type="entry name" value="Perm-CXXC"/>
    <property type="match status" value="1"/>
</dbReference>
<dbReference type="SMART" id="SM00478">
    <property type="entry name" value="ENDO3c"/>
    <property type="match status" value="1"/>
</dbReference>
<feature type="compositionally biased region" description="Basic residues" evidence="10">
    <location>
        <begin position="1299"/>
        <end position="1315"/>
    </location>
</feature>
<dbReference type="FunFam" id="1.10.1670.10:FF:000004">
    <property type="entry name" value="DNA glycosylase/AP lyase ROS1"/>
    <property type="match status" value="1"/>
</dbReference>
<dbReference type="InterPro" id="IPR028925">
    <property type="entry name" value="RRM_DME"/>
</dbReference>
<dbReference type="GO" id="GO:0051539">
    <property type="term" value="F:4 iron, 4 sulfur cluster binding"/>
    <property type="evidence" value="ECO:0007669"/>
    <property type="project" value="UniProtKB-KW"/>
</dbReference>
<dbReference type="InterPro" id="IPR044811">
    <property type="entry name" value="DME/ROS1"/>
</dbReference>
<evidence type="ECO:0000313" key="13">
    <source>
        <dbReference type="Proteomes" id="UP000243459"/>
    </source>
</evidence>
<evidence type="ECO:0000256" key="3">
    <source>
        <dbReference type="ARBA" id="ARBA00005646"/>
    </source>
</evidence>
<sequence length="1315" mass="149244">MDLGVGDEIAGDSVNKEKIKVKTPRSKKPKRKKYTPKVIREVTSVVRAPKTPAKSKEKTPAKRKYVRKKKNVEVSIQGTLASAALSEPDASVGDVEETDQYVILTPLSERGGVFGSIGEQDRSVKRKLDFDIEEEKAQVKEKDQHTILAPLSELDGIIGSIEEQDQSVKRKLGFDIGEERAQVVVNSEEKVWITYERRRRKKKEEKSLIKVEENILTYVRRKKKDLCSVIPLIGSEKKVHLDKINGNATNCRGRKRGYSLIENSTPGRNFPVKKRSRRNMVENSGWGSIQALQRVKEYCNSGINHLFFQEIHKKRRTAKFRSVKGRSLCECHNVGTIPVNCKKERTGKAKKHASNSGGWQIIEEIQKSNALFFIQERETSDCIPTLCEEKEEKGVVVQANIPCTEPLTPMKEPKCSFNKQNWSYGPQARIEALIAMQMKPKTRRYKKKEQVIFVNFKLRKPVSKKEVNDIVRKLSHLNINGNAQSGMAIVPYARGVGVMVPFAGRRKKKDQPRVHVDLDPDSNRVWELWNITGRIDDGSIDKQKWWEEERRVFSGRVLMLIARMRLILGDRSFSRWKGSVVDSVTGVFLTQNVSDYLSSSAFMSLAARFPLQLKSNNVTTNAEVRNRLLLTSGTEQINVIDESTSNHSSEITNLKIVSTTFQHQESEEETKAERTQHEVVIQTQIQNWGTHETYSDLKDGDMSNKVNPINETNSSLRNEEGTTQKGSDENLNDTSKGKKGKANIAKEKYDWDSLRKEVLQNGGNKERSEDTMDSLDYDALRCAEVSEIAEAIKERGQHFNLSKRIKEFLNRIYQDHGSLDLEWLRDVQPDKVKEYLLSIGGLGLKSVECVRLLSLHHVAFPVDTNVGRICVRLGWVPLQPLPESLQLHHLEIYPDLATIQKYLWPRLCKFDQETLYNLHYMLITFGKVFCTKSKPNCKACPMRGECKHFASANASSRLALPMPEETSSMSSSIVIASGRAHIPVSNQNSLLPQLEDHIHSEVGIVTGICEPIVEEPATPEPIIEEQESECFEPSEMDMEDFFSNDTDEIPTLHLVEEMKWNLKNYMQGNSMGLQDGELSRALVAITPETASLPLPKLKNVGRLRTEHQAYVLPDGHALLEGMDKREPDDPCPYLLAIWTPGETAQSIEPPKSCCSCEDGKLCYNVTCHSCNSIREAQAQTVRGTILIPSRTANRGRFPLNGTYFQVNEVFADHYTSYNPIHVPTKLIWHLGRRTVYFGSSVTSICKGLTTEEIQYCFRLGYICHRGYDRDTRRPRPLCRRLHTPEGIVRAKDDGSIKTGKGKRSTPQKKKTKQQR</sequence>
<proteinExistence type="inferred from homology"/>
<feature type="compositionally biased region" description="Polar residues" evidence="10">
    <location>
        <begin position="704"/>
        <end position="716"/>
    </location>
</feature>
<gene>
    <name evidence="12" type="ORF">A4U43_C02F3050</name>
</gene>
<evidence type="ECO:0000256" key="9">
    <source>
        <dbReference type="ARBA" id="ARBA00023242"/>
    </source>
</evidence>
<protein>
    <recommendedName>
        <fullName evidence="11">HhH-GPD domain-containing protein</fullName>
    </recommendedName>
</protein>
<dbReference type="Pfam" id="PF15628">
    <property type="entry name" value="RRM_DME"/>
    <property type="match status" value="1"/>
</dbReference>
<dbReference type="PANTHER" id="PTHR46213">
    <property type="entry name" value="TRANSCRIPTIONAL ACTIVATOR DEMETER"/>
    <property type="match status" value="1"/>
</dbReference>
<keyword evidence="6" id="KW-0408">Iron</keyword>
<keyword evidence="9" id="KW-0539">Nucleus</keyword>
<organism evidence="12 13">
    <name type="scientific">Asparagus officinalis</name>
    <name type="common">Garden asparagus</name>
    <dbReference type="NCBI Taxonomy" id="4686"/>
    <lineage>
        <taxon>Eukaryota</taxon>
        <taxon>Viridiplantae</taxon>
        <taxon>Streptophyta</taxon>
        <taxon>Embryophyta</taxon>
        <taxon>Tracheophyta</taxon>
        <taxon>Spermatophyta</taxon>
        <taxon>Magnoliopsida</taxon>
        <taxon>Liliopsida</taxon>
        <taxon>Asparagales</taxon>
        <taxon>Asparagaceae</taxon>
        <taxon>Asparagoideae</taxon>
        <taxon>Asparagus</taxon>
    </lineage>
</organism>